<sequence>MNAIIRTKNLTKYYGKLKAVDNINLTVRKGEIYGFLGRNGAGKTTTIKMLLGIIKPTSGEIEMFGNNFKDRRRDALERVGFAAEFSGFYSNLTGLENLEINTRLLGVQNMNAIEEALSIVGMWDERNKLVKKYSLGMKRRLGIARAIVHNPELLIFDEPTNGLDPIGIKETRRLIRALAEKRKITIFISSHILSEIQQLASTIGIIHNGKLLEEISFEDLRKKNRRYIEVQVSNDAKACMLLEKNLEVYDYEVHEENTIRIYSHYDMISKVNKILVENDIDVIKLGLSEDNLEDYFIKLTGGDSIV</sequence>
<dbReference type="EMBL" id="FUZT01000001">
    <property type="protein sequence ID" value="SKC40155.1"/>
    <property type="molecule type" value="Genomic_DNA"/>
</dbReference>
<keyword evidence="4 6" id="KW-0067">ATP-binding</keyword>
<dbReference type="Proteomes" id="UP000190285">
    <property type="component" value="Unassembled WGS sequence"/>
</dbReference>
<dbReference type="CDD" id="cd03268">
    <property type="entry name" value="ABC_BcrA_bacitracin_resist"/>
    <property type="match status" value="1"/>
</dbReference>
<evidence type="ECO:0000313" key="7">
    <source>
        <dbReference type="Proteomes" id="UP000190285"/>
    </source>
</evidence>
<dbReference type="InterPro" id="IPR017871">
    <property type="entry name" value="ABC_transporter-like_CS"/>
</dbReference>
<keyword evidence="3" id="KW-0547">Nucleotide-binding</keyword>
<dbReference type="SUPFAM" id="SSF52540">
    <property type="entry name" value="P-loop containing nucleoside triphosphate hydrolases"/>
    <property type="match status" value="1"/>
</dbReference>
<evidence type="ECO:0000259" key="5">
    <source>
        <dbReference type="PROSITE" id="PS50893"/>
    </source>
</evidence>
<dbReference type="OrthoDB" id="9809205at2"/>
<dbReference type="InterPro" id="IPR003593">
    <property type="entry name" value="AAA+_ATPase"/>
</dbReference>
<feature type="domain" description="ABC transporter" evidence="5">
    <location>
        <begin position="5"/>
        <end position="233"/>
    </location>
</feature>
<dbReference type="InterPro" id="IPR027417">
    <property type="entry name" value="P-loop_NTPase"/>
</dbReference>
<evidence type="ECO:0000256" key="1">
    <source>
        <dbReference type="ARBA" id="ARBA00005417"/>
    </source>
</evidence>
<dbReference type="RefSeq" id="WP_079489133.1">
    <property type="nucleotide sequence ID" value="NZ_FUZT01000001.1"/>
</dbReference>
<dbReference type="STRING" id="36842.SAMN02194393_00533"/>
<keyword evidence="7" id="KW-1185">Reference proteome</keyword>
<protein>
    <submittedName>
        <fullName evidence="6">Bacitracin transport system ATP-binding protein</fullName>
    </submittedName>
</protein>
<dbReference type="PANTHER" id="PTHR43335:SF8">
    <property type="entry name" value="ABC TRANSPORTER, ATP-BINDING PROTEIN"/>
    <property type="match status" value="1"/>
</dbReference>
<dbReference type="PROSITE" id="PS50893">
    <property type="entry name" value="ABC_TRANSPORTER_2"/>
    <property type="match status" value="1"/>
</dbReference>
<proteinExistence type="inferred from homology"/>
<dbReference type="Gene3D" id="3.40.50.300">
    <property type="entry name" value="P-loop containing nucleotide triphosphate hydrolases"/>
    <property type="match status" value="1"/>
</dbReference>
<evidence type="ECO:0000256" key="3">
    <source>
        <dbReference type="ARBA" id="ARBA00022741"/>
    </source>
</evidence>
<accession>A0A1T5ILZ3</accession>
<reference evidence="6 7" key="1">
    <citation type="submission" date="2017-02" db="EMBL/GenBank/DDBJ databases">
        <authorList>
            <person name="Peterson S.W."/>
        </authorList>
    </citation>
    <scope>NUCLEOTIDE SEQUENCE [LARGE SCALE GENOMIC DNA]</scope>
    <source>
        <strain evidence="6 7">M1</strain>
    </source>
</reference>
<dbReference type="PANTHER" id="PTHR43335">
    <property type="entry name" value="ABC TRANSPORTER, ATP-BINDING PROTEIN"/>
    <property type="match status" value="1"/>
</dbReference>
<keyword evidence="2" id="KW-0813">Transport</keyword>
<dbReference type="Pfam" id="PF00005">
    <property type="entry name" value="ABC_tran"/>
    <property type="match status" value="1"/>
</dbReference>
<evidence type="ECO:0000256" key="4">
    <source>
        <dbReference type="ARBA" id="ARBA00022840"/>
    </source>
</evidence>
<dbReference type="SMART" id="SM00382">
    <property type="entry name" value="AAA"/>
    <property type="match status" value="1"/>
</dbReference>
<evidence type="ECO:0000313" key="6">
    <source>
        <dbReference type="EMBL" id="SKC40155.1"/>
    </source>
</evidence>
<dbReference type="GO" id="GO:0016887">
    <property type="term" value="F:ATP hydrolysis activity"/>
    <property type="evidence" value="ECO:0007669"/>
    <property type="project" value="InterPro"/>
</dbReference>
<comment type="similarity">
    <text evidence="1">Belongs to the ABC transporter superfamily.</text>
</comment>
<dbReference type="PROSITE" id="PS00211">
    <property type="entry name" value="ABC_TRANSPORTER_1"/>
    <property type="match status" value="1"/>
</dbReference>
<gene>
    <name evidence="6" type="ORF">SAMN02194393_00533</name>
</gene>
<dbReference type="InterPro" id="IPR003439">
    <property type="entry name" value="ABC_transporter-like_ATP-bd"/>
</dbReference>
<organism evidence="6 7">
    <name type="scientific">Maledivibacter halophilus</name>
    <dbReference type="NCBI Taxonomy" id="36842"/>
    <lineage>
        <taxon>Bacteria</taxon>
        <taxon>Bacillati</taxon>
        <taxon>Bacillota</taxon>
        <taxon>Clostridia</taxon>
        <taxon>Peptostreptococcales</taxon>
        <taxon>Caminicellaceae</taxon>
        <taxon>Maledivibacter</taxon>
    </lineage>
</organism>
<name>A0A1T5ILZ3_9FIRM</name>
<dbReference type="GO" id="GO:0005524">
    <property type="term" value="F:ATP binding"/>
    <property type="evidence" value="ECO:0007669"/>
    <property type="project" value="UniProtKB-KW"/>
</dbReference>
<dbReference type="AlphaFoldDB" id="A0A1T5ILZ3"/>
<evidence type="ECO:0000256" key="2">
    <source>
        <dbReference type="ARBA" id="ARBA00022448"/>
    </source>
</evidence>